<comment type="caution">
    <text evidence="4">The sequence shown here is derived from an EMBL/GenBank/DDBJ whole genome shotgun (WGS) entry which is preliminary data.</text>
</comment>
<dbReference type="AlphaFoldDB" id="A0AAE3E3N9"/>
<evidence type="ECO:0000256" key="3">
    <source>
        <dbReference type="SAM" id="Phobius"/>
    </source>
</evidence>
<feature type="coiled-coil region" evidence="1">
    <location>
        <begin position="218"/>
        <end position="273"/>
    </location>
</feature>
<evidence type="ECO:0000313" key="4">
    <source>
        <dbReference type="EMBL" id="MCC2221414.1"/>
    </source>
</evidence>
<dbReference type="RefSeq" id="WP_118612089.1">
    <property type="nucleotide sequence ID" value="NZ_JAJEQN010000014.1"/>
</dbReference>
<name>A0AAE3E3N9_9FIRM</name>
<feature type="transmembrane region" description="Helical" evidence="3">
    <location>
        <begin position="70"/>
        <end position="91"/>
    </location>
</feature>
<feature type="transmembrane region" description="Helical" evidence="3">
    <location>
        <begin position="6"/>
        <end position="27"/>
    </location>
</feature>
<keyword evidence="5" id="KW-1185">Reference proteome</keyword>
<gene>
    <name evidence="4" type="ORF">LKD48_07150</name>
</gene>
<dbReference type="InterPro" id="IPR010540">
    <property type="entry name" value="CmpB_TMEM229"/>
</dbReference>
<dbReference type="EMBL" id="JAJEQN010000014">
    <property type="protein sequence ID" value="MCC2221414.1"/>
    <property type="molecule type" value="Genomic_DNA"/>
</dbReference>
<dbReference type="Pfam" id="PF06541">
    <property type="entry name" value="ABC_trans_CmpB"/>
    <property type="match status" value="1"/>
</dbReference>
<keyword evidence="3" id="KW-0472">Membrane</keyword>
<evidence type="ECO:0000256" key="1">
    <source>
        <dbReference type="SAM" id="Coils"/>
    </source>
</evidence>
<evidence type="ECO:0000256" key="2">
    <source>
        <dbReference type="SAM" id="MobiDB-lite"/>
    </source>
</evidence>
<sequence length="328" mass="37310">MLRQTIAELIVLFFCYSVAGWCMEVILKYIQFHRFINRGFLIGPYCPIYGSGAVVVTVLVGGLIGNASYIVTFLASFVLCGVLEYFVSWYMEKMFHARWWDYSQKPMNLHGRIWIGNLVLFGIGGVAIVKLIDPVLMKWIHAIPQWILYTLSGAIVMLMIWDNIVSHIAFNLVKKEIDGVEADNSEEVSTKVRQLLREDPVLLRRIGEAYPNLEINSKKFAEKLKAQAEAVQESVEEKKQAVADAVAEGKLAAEAAAEERRLAAEERKQLVQEAVEEKKIAFEEKKQAVALAVSKAQQKRQSEEAFRARMKKADQKKREEKIRKGNKK</sequence>
<feature type="transmembrane region" description="Helical" evidence="3">
    <location>
        <begin position="39"/>
        <end position="64"/>
    </location>
</feature>
<feature type="region of interest" description="Disordered" evidence="2">
    <location>
        <begin position="297"/>
        <end position="328"/>
    </location>
</feature>
<reference evidence="4 5" key="1">
    <citation type="submission" date="2021-10" db="EMBL/GenBank/DDBJ databases">
        <title>Anaerobic single-cell dispensing facilitates the cultivation of human gut bacteria.</title>
        <authorList>
            <person name="Afrizal A."/>
        </authorList>
    </citation>
    <scope>NUCLEOTIDE SEQUENCE [LARGE SCALE GENOMIC DNA]</scope>
    <source>
        <strain evidence="4 5">CLA-AA-H224</strain>
    </source>
</reference>
<proteinExistence type="predicted"/>
<dbReference type="Proteomes" id="UP001198200">
    <property type="component" value="Unassembled WGS sequence"/>
</dbReference>
<organism evidence="4 5">
    <name type="scientific">Anthropogastromicrobium aceti</name>
    <dbReference type="NCBI Taxonomy" id="2981768"/>
    <lineage>
        <taxon>Bacteria</taxon>
        <taxon>Bacillati</taxon>
        <taxon>Bacillota</taxon>
        <taxon>Clostridia</taxon>
        <taxon>Lachnospirales</taxon>
        <taxon>Lachnospiraceae</taxon>
        <taxon>Anthropogastromicrobium</taxon>
    </lineage>
</organism>
<feature type="transmembrane region" description="Helical" evidence="3">
    <location>
        <begin position="144"/>
        <end position="165"/>
    </location>
</feature>
<evidence type="ECO:0000313" key="5">
    <source>
        <dbReference type="Proteomes" id="UP001198200"/>
    </source>
</evidence>
<protein>
    <submittedName>
        <fullName evidence="4">Uncharacterized protein</fullName>
    </submittedName>
</protein>
<keyword evidence="3" id="KW-1133">Transmembrane helix</keyword>
<keyword evidence="3" id="KW-0812">Transmembrane</keyword>
<feature type="compositionally biased region" description="Basic and acidic residues" evidence="2">
    <location>
        <begin position="300"/>
        <end position="328"/>
    </location>
</feature>
<feature type="transmembrane region" description="Helical" evidence="3">
    <location>
        <begin position="112"/>
        <end position="132"/>
    </location>
</feature>
<keyword evidence="1" id="KW-0175">Coiled coil</keyword>
<accession>A0AAE3E3N9</accession>